<dbReference type="InterPro" id="IPR000073">
    <property type="entry name" value="AB_hydrolase_1"/>
</dbReference>
<feature type="domain" description="AB hydrolase-1" evidence="1">
    <location>
        <begin position="74"/>
        <end position="208"/>
    </location>
</feature>
<keyword evidence="3" id="KW-0378">Hydrolase</keyword>
<sequence>MEKFIVKLIGTYLNILSYVTGDYAANKALHLFSTPRKGKLRPTDIAFLDTAEQEFLTYENLKIATYHWKGNKATILLVHGWESNSARWKNKINHFIKEDFNIIALDAPAHGASGSKLFNALLYAEFINVVAKTHTPEIIIGHSVGGMASVFFQQKYQLATLNKMVLLGAPSEFSSILKNYIKLLGYNKRIEKQLHRVILKKFGAKPSDFSTSKFSKDIEAKGLIIHDIKDMIIPYTDAKRINKTFKNSKLITTEGLGHSLNSTSVTKNILDFLEE</sequence>
<dbReference type="RefSeq" id="WP_130937921.1">
    <property type="nucleotide sequence ID" value="NZ_BMEE01000005.1"/>
</dbReference>
<accession>A0A4Q9FN54</accession>
<dbReference type="Gene3D" id="3.40.50.1820">
    <property type="entry name" value="alpha/beta hydrolase"/>
    <property type="match status" value="1"/>
</dbReference>
<dbReference type="GO" id="GO:0016787">
    <property type="term" value="F:hydrolase activity"/>
    <property type="evidence" value="ECO:0007669"/>
    <property type="project" value="UniProtKB-KW"/>
</dbReference>
<evidence type="ECO:0000313" key="3">
    <source>
        <dbReference type="EMBL" id="TBN13734.1"/>
    </source>
</evidence>
<dbReference type="AlphaFoldDB" id="A0A4Q9FN54"/>
<proteinExistence type="predicted"/>
<dbReference type="Proteomes" id="UP000292372">
    <property type="component" value="Unassembled WGS sequence"/>
</dbReference>
<dbReference type="Pfam" id="PF08386">
    <property type="entry name" value="Abhydrolase_4"/>
    <property type="match status" value="1"/>
</dbReference>
<dbReference type="PANTHER" id="PTHR46438">
    <property type="entry name" value="ALPHA/BETA-HYDROLASES SUPERFAMILY PROTEIN"/>
    <property type="match status" value="1"/>
</dbReference>
<evidence type="ECO:0000313" key="4">
    <source>
        <dbReference type="Proteomes" id="UP000292372"/>
    </source>
</evidence>
<reference evidence="3 4" key="1">
    <citation type="journal article" date="2015" name="Int. J. Syst. Evol. Microbiol.">
        <title>Hyunsoonleella pacifica sp. nov., isolated from seawater of South Pacific Gyre.</title>
        <authorList>
            <person name="Gao X."/>
            <person name="Zhang Z."/>
            <person name="Dai X."/>
            <person name="Zhang X.H."/>
        </authorList>
    </citation>
    <scope>NUCLEOTIDE SEQUENCE [LARGE SCALE GENOMIC DNA]</scope>
    <source>
        <strain evidence="3 4">SW033</strain>
    </source>
</reference>
<evidence type="ECO:0000259" key="2">
    <source>
        <dbReference type="Pfam" id="PF08386"/>
    </source>
</evidence>
<dbReference type="SUPFAM" id="SSF53474">
    <property type="entry name" value="alpha/beta-Hydrolases"/>
    <property type="match status" value="1"/>
</dbReference>
<dbReference type="InterPro" id="IPR013595">
    <property type="entry name" value="Pept_S33_TAP-like_C"/>
</dbReference>
<dbReference type="OrthoDB" id="9785847at2"/>
<dbReference type="InterPro" id="IPR029058">
    <property type="entry name" value="AB_hydrolase_fold"/>
</dbReference>
<keyword evidence="4" id="KW-1185">Reference proteome</keyword>
<gene>
    <name evidence="3" type="ORF">EYD46_14650</name>
</gene>
<dbReference type="PANTHER" id="PTHR46438:SF11">
    <property type="entry name" value="LIPASE-RELATED"/>
    <property type="match status" value="1"/>
</dbReference>
<dbReference type="EMBL" id="SIRS01000006">
    <property type="protein sequence ID" value="TBN13734.1"/>
    <property type="molecule type" value="Genomic_DNA"/>
</dbReference>
<organism evidence="3 4">
    <name type="scientific">Hyunsoonleella pacifica</name>
    <dbReference type="NCBI Taxonomy" id="1080224"/>
    <lineage>
        <taxon>Bacteria</taxon>
        <taxon>Pseudomonadati</taxon>
        <taxon>Bacteroidota</taxon>
        <taxon>Flavobacteriia</taxon>
        <taxon>Flavobacteriales</taxon>
        <taxon>Flavobacteriaceae</taxon>
    </lineage>
</organism>
<feature type="domain" description="Peptidase S33 tripeptidyl aminopeptidase-like C-terminal" evidence="2">
    <location>
        <begin position="219"/>
        <end position="274"/>
    </location>
</feature>
<name>A0A4Q9FN54_9FLAO</name>
<comment type="caution">
    <text evidence="3">The sequence shown here is derived from an EMBL/GenBank/DDBJ whole genome shotgun (WGS) entry which is preliminary data.</text>
</comment>
<dbReference type="Pfam" id="PF00561">
    <property type="entry name" value="Abhydrolase_1"/>
    <property type="match status" value="1"/>
</dbReference>
<evidence type="ECO:0000259" key="1">
    <source>
        <dbReference type="Pfam" id="PF00561"/>
    </source>
</evidence>
<protein>
    <submittedName>
        <fullName evidence="3">Alpha/beta hydrolase</fullName>
    </submittedName>
</protein>